<dbReference type="CDD" id="cd00093">
    <property type="entry name" value="HTH_XRE"/>
    <property type="match status" value="1"/>
</dbReference>
<dbReference type="Proteomes" id="UP000679690">
    <property type="component" value="Unassembled WGS sequence"/>
</dbReference>
<dbReference type="SUPFAM" id="SSF52540">
    <property type="entry name" value="P-loop containing nucleoside triphosphate hydrolases"/>
    <property type="match status" value="1"/>
</dbReference>
<evidence type="ECO:0000313" key="3">
    <source>
        <dbReference type="EMBL" id="MBO3737404.1"/>
    </source>
</evidence>
<dbReference type="InterPro" id="IPR027417">
    <property type="entry name" value="P-loop_NTPase"/>
</dbReference>
<dbReference type="Pfam" id="PF13560">
    <property type="entry name" value="HTH_31"/>
    <property type="match status" value="1"/>
</dbReference>
<dbReference type="SMART" id="SM00530">
    <property type="entry name" value="HTH_XRE"/>
    <property type="match status" value="1"/>
</dbReference>
<dbReference type="Gene3D" id="1.25.40.10">
    <property type="entry name" value="Tetratricopeptide repeat domain"/>
    <property type="match status" value="1"/>
</dbReference>
<evidence type="ECO:0000313" key="4">
    <source>
        <dbReference type="Proteomes" id="UP000679690"/>
    </source>
</evidence>
<gene>
    <name evidence="3" type="ORF">J5X75_07710</name>
</gene>
<proteinExistence type="predicted"/>
<dbReference type="Gene3D" id="1.10.260.40">
    <property type="entry name" value="lambda repressor-like DNA-binding domains"/>
    <property type="match status" value="1"/>
</dbReference>
<dbReference type="SUPFAM" id="SSF48452">
    <property type="entry name" value="TPR-like"/>
    <property type="match status" value="2"/>
</dbReference>
<feature type="domain" description="HTH cro/C1-type" evidence="2">
    <location>
        <begin position="9"/>
        <end position="63"/>
    </location>
</feature>
<evidence type="ECO:0000256" key="1">
    <source>
        <dbReference type="SAM" id="MobiDB-lite"/>
    </source>
</evidence>
<dbReference type="PANTHER" id="PTHR47691:SF3">
    <property type="entry name" value="HTH-TYPE TRANSCRIPTIONAL REGULATOR RV0890C-RELATED"/>
    <property type="match status" value="1"/>
</dbReference>
<protein>
    <submittedName>
        <fullName evidence="3">Tetratricopeptide repeat protein</fullName>
    </submittedName>
</protein>
<feature type="region of interest" description="Disordered" evidence="1">
    <location>
        <begin position="69"/>
        <end position="89"/>
    </location>
</feature>
<dbReference type="PANTHER" id="PTHR47691">
    <property type="entry name" value="REGULATOR-RELATED"/>
    <property type="match status" value="1"/>
</dbReference>
<keyword evidence="4" id="KW-1185">Reference proteome</keyword>
<dbReference type="InterPro" id="IPR001387">
    <property type="entry name" value="Cro/C1-type_HTH"/>
</dbReference>
<dbReference type="InterPro" id="IPR010982">
    <property type="entry name" value="Lambda_DNA-bd_dom_sf"/>
</dbReference>
<dbReference type="RefSeq" id="WP_208466617.1">
    <property type="nucleotide sequence ID" value="NZ_JAGFNS010000004.1"/>
</dbReference>
<comment type="caution">
    <text evidence="3">The sequence shown here is derived from an EMBL/GenBank/DDBJ whole genome shotgun (WGS) entry which is preliminary data.</text>
</comment>
<dbReference type="PROSITE" id="PS50943">
    <property type="entry name" value="HTH_CROC1"/>
    <property type="match status" value="1"/>
</dbReference>
<dbReference type="InterPro" id="IPR011990">
    <property type="entry name" value="TPR-like_helical_dom_sf"/>
</dbReference>
<name>A0ABS3UF62_9ACTN</name>
<dbReference type="Pfam" id="PF13424">
    <property type="entry name" value="TPR_12"/>
    <property type="match status" value="2"/>
</dbReference>
<dbReference type="Gene3D" id="3.40.50.300">
    <property type="entry name" value="P-loop containing nucleotide triphosphate hydrolases"/>
    <property type="match status" value="1"/>
</dbReference>
<dbReference type="PRINTS" id="PR00364">
    <property type="entry name" value="DISEASERSIST"/>
</dbReference>
<reference evidence="3 4" key="1">
    <citation type="submission" date="2021-03" db="EMBL/GenBank/DDBJ databases">
        <title>Actinoplanes flavus sp. nov., a novel actinomycete isolated from Coconut Palm rhizosphere soil.</title>
        <authorList>
            <person name="Luo X."/>
        </authorList>
    </citation>
    <scope>NUCLEOTIDE SEQUENCE [LARGE SCALE GENOMIC DNA]</scope>
    <source>
        <strain evidence="3 4">NEAU-H7</strain>
    </source>
</reference>
<dbReference type="SUPFAM" id="SSF47413">
    <property type="entry name" value="lambda repressor-like DNA-binding domains"/>
    <property type="match status" value="1"/>
</dbReference>
<sequence length="776" mass="83653">MREELAGRLRQLRDLTGRSLRELERDVHVSSSSLSRYFSGQAVPPWPTVVALCRAAGRDPRPLREMWERAKDEPQPSVSPAAPPPVRNDLPHDVTAFTGREAELDALRAAARDTPVVAIDGMGGVGKSALAIHAAHLLAAEFPDGRLYLDLHGFTPGRERVEPAEALRVLLAALGLPPGGIPDGVAERAALWRSELATRRAIVLLDNAADADHVRDLLPGAGPGFVVITSRRRMVELDGVQPISLDVLPTEEAAQLFVASAGGTRPGDVGEVLRRCGNLPLAIRVAAARLRHRPAWTLDTLVERLREGELAVPDVFEMSLRQLDPAQRRMFGLLGLVPGEDIDAYGAAALAGIPPANARWLLEDLVDVHLVQEPAPGRYRMHDLLRQVARAETTVAGTVPAIARLADYYLSGMLAVKELVEVFVPLPVTVSQPPPARPLLGDYETAVDWMDTEWANLTAVFSLAVELSIDAAAVGLGQLALISHARRGGVAQLHRGLEASLAAAERLGDRRLLASHRYLLGFALTRAGRMAEAEPELETARGLMAAEGDVVGEAFTLLLLAEIRMHTADAEGAVALLRRATGLLPPGEAAVRVRGSTGLGYALVQLGRYREAREVVLEVVETARGLDRQTERRCLEVLGRAALGLGDARTALDFAEQAVALDRATRHPIFEAASLTDAAVALRHLGRAEEATARHAEAMRILERAGEPHRIVLCLLPYARACRDTGDPDAAARHFRAALATATTHRLDYLVSAARAGLDRVSRPVPGHPDDSRPQR</sequence>
<accession>A0ABS3UF62</accession>
<evidence type="ECO:0000259" key="2">
    <source>
        <dbReference type="PROSITE" id="PS50943"/>
    </source>
</evidence>
<dbReference type="EMBL" id="JAGFNS010000004">
    <property type="protein sequence ID" value="MBO3737404.1"/>
    <property type="molecule type" value="Genomic_DNA"/>
</dbReference>
<organism evidence="3 4">
    <name type="scientific">Actinoplanes flavus</name>
    <dbReference type="NCBI Taxonomy" id="2820290"/>
    <lineage>
        <taxon>Bacteria</taxon>
        <taxon>Bacillati</taxon>
        <taxon>Actinomycetota</taxon>
        <taxon>Actinomycetes</taxon>
        <taxon>Micromonosporales</taxon>
        <taxon>Micromonosporaceae</taxon>
        <taxon>Actinoplanes</taxon>
    </lineage>
</organism>